<gene>
    <name evidence="1" type="ORF">FA95DRAFT_1561647</name>
</gene>
<proteinExistence type="predicted"/>
<name>A0ACB8RM20_9AGAM</name>
<sequence>MSHSSTPGHGIGAAIAEKVKGVTNIVHGLGEAIRGNALEFADNVVPEGHKDKGKHAETGADITEEGRAEIDQGVGSVTGHHEKQHHLKHGPDAAGEHHPELSEVAEARTGTDLGRVQELGTKDPVAQEGYGQAPPPNSVAFGVGGRQQL</sequence>
<keyword evidence="2" id="KW-1185">Reference proteome</keyword>
<evidence type="ECO:0000313" key="2">
    <source>
        <dbReference type="Proteomes" id="UP000814033"/>
    </source>
</evidence>
<comment type="caution">
    <text evidence="1">The sequence shown here is derived from an EMBL/GenBank/DDBJ whole genome shotgun (WGS) entry which is preliminary data.</text>
</comment>
<organism evidence="1 2">
    <name type="scientific">Auriscalpium vulgare</name>
    <dbReference type="NCBI Taxonomy" id="40419"/>
    <lineage>
        <taxon>Eukaryota</taxon>
        <taxon>Fungi</taxon>
        <taxon>Dikarya</taxon>
        <taxon>Basidiomycota</taxon>
        <taxon>Agaricomycotina</taxon>
        <taxon>Agaricomycetes</taxon>
        <taxon>Russulales</taxon>
        <taxon>Auriscalpiaceae</taxon>
        <taxon>Auriscalpium</taxon>
    </lineage>
</organism>
<accession>A0ACB8RM20</accession>
<dbReference type="EMBL" id="MU275966">
    <property type="protein sequence ID" value="KAI0044942.1"/>
    <property type="molecule type" value="Genomic_DNA"/>
</dbReference>
<dbReference type="Proteomes" id="UP000814033">
    <property type="component" value="Unassembled WGS sequence"/>
</dbReference>
<reference evidence="1" key="2">
    <citation type="journal article" date="2022" name="New Phytol.">
        <title>Evolutionary transition to the ectomycorrhizal habit in the genomes of a hyperdiverse lineage of mushroom-forming fungi.</title>
        <authorList>
            <person name="Looney B."/>
            <person name="Miyauchi S."/>
            <person name="Morin E."/>
            <person name="Drula E."/>
            <person name="Courty P.E."/>
            <person name="Kohler A."/>
            <person name="Kuo A."/>
            <person name="LaButti K."/>
            <person name="Pangilinan J."/>
            <person name="Lipzen A."/>
            <person name="Riley R."/>
            <person name="Andreopoulos W."/>
            <person name="He G."/>
            <person name="Johnson J."/>
            <person name="Nolan M."/>
            <person name="Tritt A."/>
            <person name="Barry K.W."/>
            <person name="Grigoriev I.V."/>
            <person name="Nagy L.G."/>
            <person name="Hibbett D."/>
            <person name="Henrissat B."/>
            <person name="Matheny P.B."/>
            <person name="Labbe J."/>
            <person name="Martin F.M."/>
        </authorList>
    </citation>
    <scope>NUCLEOTIDE SEQUENCE</scope>
    <source>
        <strain evidence="1">FP105234-sp</strain>
    </source>
</reference>
<reference evidence="1" key="1">
    <citation type="submission" date="2021-02" db="EMBL/GenBank/DDBJ databases">
        <authorList>
            <consortium name="DOE Joint Genome Institute"/>
            <person name="Ahrendt S."/>
            <person name="Looney B.P."/>
            <person name="Miyauchi S."/>
            <person name="Morin E."/>
            <person name="Drula E."/>
            <person name="Courty P.E."/>
            <person name="Chicoki N."/>
            <person name="Fauchery L."/>
            <person name="Kohler A."/>
            <person name="Kuo A."/>
            <person name="Labutti K."/>
            <person name="Pangilinan J."/>
            <person name="Lipzen A."/>
            <person name="Riley R."/>
            <person name="Andreopoulos W."/>
            <person name="He G."/>
            <person name="Johnson J."/>
            <person name="Barry K.W."/>
            <person name="Grigoriev I.V."/>
            <person name="Nagy L."/>
            <person name="Hibbett D."/>
            <person name="Henrissat B."/>
            <person name="Matheny P.B."/>
            <person name="Labbe J."/>
            <person name="Martin F."/>
        </authorList>
    </citation>
    <scope>NUCLEOTIDE SEQUENCE</scope>
    <source>
        <strain evidence="1">FP105234-sp</strain>
    </source>
</reference>
<evidence type="ECO:0000313" key="1">
    <source>
        <dbReference type="EMBL" id="KAI0044942.1"/>
    </source>
</evidence>
<protein>
    <submittedName>
        <fullName evidence="1">Uncharacterized protein</fullName>
    </submittedName>
</protein>